<feature type="region of interest" description="Disordered" evidence="1">
    <location>
        <begin position="1"/>
        <end position="31"/>
    </location>
</feature>
<feature type="compositionally biased region" description="Low complexity" evidence="1">
    <location>
        <begin position="16"/>
        <end position="31"/>
    </location>
</feature>
<dbReference type="EMBL" id="JALLPJ020000257">
    <property type="protein sequence ID" value="KAL3797334.1"/>
    <property type="molecule type" value="Genomic_DNA"/>
</dbReference>
<dbReference type="Proteomes" id="UP001530400">
    <property type="component" value="Unassembled WGS sequence"/>
</dbReference>
<feature type="compositionally biased region" description="Polar residues" evidence="1">
    <location>
        <begin position="1"/>
        <end position="15"/>
    </location>
</feature>
<evidence type="ECO:0000256" key="1">
    <source>
        <dbReference type="SAM" id="MobiDB-lite"/>
    </source>
</evidence>
<organism evidence="2 3">
    <name type="scientific">Cyclotella atomus</name>
    <dbReference type="NCBI Taxonomy" id="382360"/>
    <lineage>
        <taxon>Eukaryota</taxon>
        <taxon>Sar</taxon>
        <taxon>Stramenopiles</taxon>
        <taxon>Ochrophyta</taxon>
        <taxon>Bacillariophyta</taxon>
        <taxon>Coscinodiscophyceae</taxon>
        <taxon>Thalassiosirophycidae</taxon>
        <taxon>Stephanodiscales</taxon>
        <taxon>Stephanodiscaceae</taxon>
        <taxon>Cyclotella</taxon>
    </lineage>
</organism>
<comment type="caution">
    <text evidence="2">The sequence shown here is derived from an EMBL/GenBank/DDBJ whole genome shotgun (WGS) entry which is preliminary data.</text>
</comment>
<evidence type="ECO:0000313" key="3">
    <source>
        <dbReference type="Proteomes" id="UP001530400"/>
    </source>
</evidence>
<gene>
    <name evidence="2" type="ORF">ACHAWO_005493</name>
</gene>
<keyword evidence="3" id="KW-1185">Reference proteome</keyword>
<sequence length="141" mass="15305">MNTHANAFNQASTSINTSTGPNSQPPTTSQPSAQLIMNITQNKSINNNNKTIHVGTVETQACIVIDCNNGNIHIGKAEAHAHVVFNGNNRNVHTGTVEASWLRHRHQAHFVINGNNGNINIHIVPSSRSNESFETADEADY</sequence>
<evidence type="ECO:0000313" key="2">
    <source>
        <dbReference type="EMBL" id="KAL3797334.1"/>
    </source>
</evidence>
<accession>A0ABD3QAA1</accession>
<reference evidence="2 3" key="1">
    <citation type="submission" date="2024-10" db="EMBL/GenBank/DDBJ databases">
        <title>Updated reference genomes for cyclostephanoid diatoms.</title>
        <authorList>
            <person name="Roberts W.R."/>
            <person name="Alverson A.J."/>
        </authorList>
    </citation>
    <scope>NUCLEOTIDE SEQUENCE [LARGE SCALE GENOMIC DNA]</scope>
    <source>
        <strain evidence="2 3">AJA010-31</strain>
    </source>
</reference>
<protein>
    <submittedName>
        <fullName evidence="2">Uncharacterized protein</fullName>
    </submittedName>
</protein>
<proteinExistence type="predicted"/>
<dbReference type="AlphaFoldDB" id="A0ABD3QAA1"/>
<name>A0ABD3QAA1_9STRA</name>